<evidence type="ECO:0000256" key="1">
    <source>
        <dbReference type="ARBA" id="ARBA00000558"/>
    </source>
</evidence>
<feature type="domain" description="Alpha-D-phosphohexomutase alpha/beta/alpha" evidence="19">
    <location>
        <begin position="37"/>
        <end position="73"/>
    </location>
</feature>
<protein>
    <recommendedName>
        <fullName evidence="4 14">Phosphoacetylglucosamine mutase</fullName>
        <shortName evidence="14">PAGM</shortName>
        <ecNumber evidence="4 14">5.4.2.3</ecNumber>
    </recommendedName>
    <alternativeName>
        <fullName evidence="12 14">Acetylglucosamine phosphomutase</fullName>
    </alternativeName>
    <alternativeName>
        <fullName evidence="11 14">N-acetylglucosamine-phosphate mutase</fullName>
    </alternativeName>
</protein>
<dbReference type="SUPFAM" id="SSF53738">
    <property type="entry name" value="Phosphoglucomutase, first 3 domains"/>
    <property type="match status" value="4"/>
</dbReference>
<dbReference type="eggNOG" id="KOG2537">
    <property type="taxonomic scope" value="Eukaryota"/>
</dbReference>
<keyword evidence="8 14" id="KW-0413">Isomerase</keyword>
<reference evidence="22" key="3">
    <citation type="submission" date="2025-09" db="UniProtKB">
        <authorList>
            <consortium name="Ensembl"/>
        </authorList>
    </citation>
    <scope>IDENTIFICATION</scope>
</reference>
<dbReference type="Pfam" id="PF21404">
    <property type="entry name" value="AMG1_III"/>
    <property type="match status" value="1"/>
</dbReference>
<dbReference type="GO" id="GO:0071555">
    <property type="term" value="P:cell wall organization"/>
    <property type="evidence" value="ECO:0007669"/>
    <property type="project" value="UniProtKB-KW"/>
</dbReference>
<evidence type="ECO:0000256" key="11">
    <source>
        <dbReference type="ARBA" id="ARBA00031926"/>
    </source>
</evidence>
<dbReference type="Gene3D" id="3.30.310.50">
    <property type="entry name" value="Alpha-D-phosphohexomutase, C-terminal domain"/>
    <property type="match status" value="1"/>
</dbReference>
<evidence type="ECO:0000259" key="21">
    <source>
        <dbReference type="Pfam" id="PF21405"/>
    </source>
</evidence>
<evidence type="ECO:0000256" key="15">
    <source>
        <dbReference type="PIRSR" id="PIRSR016408-1"/>
    </source>
</evidence>
<evidence type="ECO:0000256" key="8">
    <source>
        <dbReference type="ARBA" id="ARBA00023235"/>
    </source>
</evidence>
<dbReference type="InterPro" id="IPR016055">
    <property type="entry name" value="A-D-PHexomutase_a/b/a-I/II/III"/>
</dbReference>
<dbReference type="EC" id="5.4.2.3" evidence="4 14"/>
<keyword evidence="23" id="KW-1185">Reference proteome</keyword>
<dbReference type="STRING" id="51511.ENSCSAVP00000004009"/>
<comment type="function">
    <text evidence="14">Catalyzes the conversion of GlcNAc-6-P into GlcNAc-1-P during the synthesis of uridine diphosphate/UDP-GlcNAc, a sugar nucleotide critical to multiple glycosylation pathways including protein N- and O-glycosylation.</text>
</comment>
<feature type="domain" description="Phosphoacetylglucosamine mutase AMG1" evidence="20">
    <location>
        <begin position="288"/>
        <end position="428"/>
    </location>
</feature>
<keyword evidence="9" id="KW-0119">Carbohydrate metabolism</keyword>
<organism evidence="22 23">
    <name type="scientific">Ciona savignyi</name>
    <name type="common">Pacific transparent sea squirt</name>
    <dbReference type="NCBI Taxonomy" id="51511"/>
    <lineage>
        <taxon>Eukaryota</taxon>
        <taxon>Metazoa</taxon>
        <taxon>Chordata</taxon>
        <taxon>Tunicata</taxon>
        <taxon>Ascidiacea</taxon>
        <taxon>Phlebobranchia</taxon>
        <taxon>Cionidae</taxon>
        <taxon>Ciona</taxon>
    </lineage>
</organism>
<dbReference type="Pfam" id="PF21405">
    <property type="entry name" value="AMG1_II"/>
    <property type="match status" value="1"/>
</dbReference>
<comment type="function">
    <text evidence="13">Catalyzes the conversion of GlcNAc-6-P into GlcNAc-1-P during the synthesis of uridine diphosphate/UDP-GlcNAc, which is a biosynthetic precursor of chitin and also supplies the amino sugars for N-linked oligosaccharides of glycoproteins.</text>
</comment>
<feature type="domain" description="Alpha-D-phosphohexomutase C-terminal" evidence="18">
    <location>
        <begin position="464"/>
        <end position="517"/>
    </location>
</feature>
<keyword evidence="6 14" id="KW-0479">Metal-binding</keyword>
<keyword evidence="5" id="KW-0597">Phosphoprotein</keyword>
<feature type="active site" description="Phosphoserine intermediate" evidence="15">
    <location>
        <position position="50"/>
    </location>
</feature>
<name>H2YFB1_CIOSA</name>
<feature type="binding site" description="via phosphate group" evidence="17">
    <location>
        <position position="50"/>
    </location>
    <ligand>
        <name>Mg(2+)</name>
        <dbReference type="ChEBI" id="CHEBI:18420"/>
    </ligand>
</feature>
<evidence type="ECO:0000256" key="3">
    <source>
        <dbReference type="ARBA" id="ARBA00010231"/>
    </source>
</evidence>
<evidence type="ECO:0000259" key="19">
    <source>
        <dbReference type="Pfam" id="PF02878"/>
    </source>
</evidence>
<evidence type="ECO:0000313" key="23">
    <source>
        <dbReference type="Proteomes" id="UP000007875"/>
    </source>
</evidence>
<dbReference type="PROSITE" id="PS00710">
    <property type="entry name" value="PGM_PMM"/>
    <property type="match status" value="1"/>
</dbReference>
<keyword evidence="7 14" id="KW-0460">Magnesium</keyword>
<evidence type="ECO:0000256" key="17">
    <source>
        <dbReference type="PIRSR" id="PIRSR016408-3"/>
    </source>
</evidence>
<comment type="pathway">
    <text evidence="2 14">Nucleotide-sugar biosynthesis; UDP-N-acetyl-alpha-D-glucosamine biosynthesis; N-acetyl-alpha-D-glucosamine 1-phosphate from alpha-D-glucosamine 6-phosphate (route I): step 2/2.</text>
</comment>
<dbReference type="FunCoup" id="H2YFB1">
    <property type="interactions" value="335"/>
</dbReference>
<feature type="binding site" evidence="17">
    <location>
        <position position="271"/>
    </location>
    <ligand>
        <name>Mg(2+)</name>
        <dbReference type="ChEBI" id="CHEBI:18420"/>
    </ligand>
</feature>
<proteinExistence type="inferred from homology"/>
<evidence type="ECO:0000256" key="12">
    <source>
        <dbReference type="ARBA" id="ARBA00032065"/>
    </source>
</evidence>
<dbReference type="InterPro" id="IPR016657">
    <property type="entry name" value="PAGM"/>
</dbReference>
<evidence type="ECO:0000256" key="7">
    <source>
        <dbReference type="ARBA" id="ARBA00022842"/>
    </source>
</evidence>
<feature type="binding site" evidence="17">
    <location>
        <position position="269"/>
    </location>
    <ligand>
        <name>Mg(2+)</name>
        <dbReference type="ChEBI" id="CHEBI:18420"/>
    </ligand>
</feature>
<comment type="cofactor">
    <cofactor evidence="14 17">
        <name>Mg(2+)</name>
        <dbReference type="ChEBI" id="CHEBI:18420"/>
    </cofactor>
    <text evidence="14 17">Binds 1 Mg(2+) ion per subunit.</text>
</comment>
<dbReference type="PANTHER" id="PTHR45955">
    <property type="entry name" value="PHOSPHOACETYLGLUCOSAMINE MUTASE"/>
    <property type="match status" value="1"/>
</dbReference>
<feature type="binding site" evidence="16">
    <location>
        <position position="498"/>
    </location>
    <ligand>
        <name>substrate</name>
    </ligand>
</feature>
<dbReference type="CDD" id="cd03086">
    <property type="entry name" value="PGM3"/>
    <property type="match status" value="1"/>
</dbReference>
<dbReference type="AlphaFoldDB" id="H2YFB1"/>
<keyword evidence="10" id="KW-0961">Cell wall biogenesis/degradation</keyword>
<dbReference type="FunFam" id="3.40.120.10:FF:000023">
    <property type="entry name" value="Phosphoacetylglucosamine mutase"/>
    <property type="match status" value="1"/>
</dbReference>
<dbReference type="GO" id="GO:0000287">
    <property type="term" value="F:magnesium ion binding"/>
    <property type="evidence" value="ECO:0007669"/>
    <property type="project" value="InterPro"/>
</dbReference>
<reference evidence="22" key="2">
    <citation type="submission" date="2025-08" db="UniProtKB">
        <authorList>
            <consortium name="Ensembl"/>
        </authorList>
    </citation>
    <scope>IDENTIFICATION</scope>
</reference>
<evidence type="ECO:0000256" key="16">
    <source>
        <dbReference type="PIRSR" id="PIRSR016408-2"/>
    </source>
</evidence>
<dbReference type="Ensembl" id="ENSCSAVT00000004068.1">
    <property type="protein sequence ID" value="ENSCSAVP00000004009.1"/>
    <property type="gene ID" value="ENSCSAVG00000002372.1"/>
</dbReference>
<evidence type="ECO:0000256" key="10">
    <source>
        <dbReference type="ARBA" id="ARBA00023316"/>
    </source>
</evidence>
<accession>H2YFB1</accession>
<evidence type="ECO:0000256" key="5">
    <source>
        <dbReference type="ARBA" id="ARBA00022553"/>
    </source>
</evidence>
<dbReference type="UniPathway" id="UPA00113">
    <property type="reaction ID" value="UER00530"/>
</dbReference>
<dbReference type="FunFam" id="3.30.310.50:FF:000003">
    <property type="entry name" value="Phosphoacetylglucosamine mutase"/>
    <property type="match status" value="1"/>
</dbReference>
<dbReference type="GO" id="GO:0005975">
    <property type="term" value="P:carbohydrate metabolic process"/>
    <property type="evidence" value="ECO:0007669"/>
    <property type="project" value="InterPro"/>
</dbReference>
<evidence type="ECO:0000256" key="6">
    <source>
        <dbReference type="ARBA" id="ARBA00022723"/>
    </source>
</evidence>
<evidence type="ECO:0000256" key="9">
    <source>
        <dbReference type="ARBA" id="ARBA00023277"/>
    </source>
</evidence>
<dbReference type="Gene3D" id="3.40.120.10">
    <property type="entry name" value="Alpha-D-Glucose-1,6-Bisphosphate, subunit A, domain 3"/>
    <property type="match status" value="3"/>
</dbReference>
<evidence type="ECO:0000256" key="2">
    <source>
        <dbReference type="ARBA" id="ARBA00004865"/>
    </source>
</evidence>
<evidence type="ECO:0000256" key="13">
    <source>
        <dbReference type="ARBA" id="ARBA00059527"/>
    </source>
</evidence>
<feature type="binding site" evidence="17">
    <location>
        <position position="267"/>
    </location>
    <ligand>
        <name>Mg(2+)</name>
        <dbReference type="ChEBI" id="CHEBI:18420"/>
    </ligand>
</feature>
<dbReference type="GO" id="GO:0004610">
    <property type="term" value="F:phosphoacetylglucosamine mutase activity"/>
    <property type="evidence" value="ECO:0007669"/>
    <property type="project" value="UniProtKB-UniRule"/>
</dbReference>
<dbReference type="FunFam" id="3.40.120.10:FF:000013">
    <property type="entry name" value="Phosphoacetylglucosamine mutase"/>
    <property type="match status" value="1"/>
</dbReference>
<comment type="catalytic activity">
    <reaction evidence="1 14">
        <text>N-acetyl-alpha-D-glucosamine 1-phosphate = N-acetyl-D-glucosamine 6-phosphate</text>
        <dbReference type="Rhea" id="RHEA:23804"/>
        <dbReference type="ChEBI" id="CHEBI:57513"/>
        <dbReference type="ChEBI" id="CHEBI:57776"/>
        <dbReference type="EC" id="5.4.2.3"/>
    </reaction>
</comment>
<dbReference type="InterPro" id="IPR049022">
    <property type="entry name" value="AMG1_III"/>
</dbReference>
<feature type="binding site" evidence="16">
    <location>
        <begin position="489"/>
        <end position="493"/>
    </location>
    <ligand>
        <name>substrate</name>
    </ligand>
</feature>
<comment type="similarity">
    <text evidence="3 14">Belongs to the phosphohexose mutase family.</text>
</comment>
<evidence type="ECO:0000256" key="4">
    <source>
        <dbReference type="ARBA" id="ARBA00012731"/>
    </source>
</evidence>
<sequence>KPDNVRVSYGTAGFRGNASGMEYVFFRMGMLAALRSKLKEAAIGVMVTASHNPEHDNGVKLIDPQGEMLAQSWESLATALANVTNDQLIEQLKQIIDSQKIPLSNTSFIKFASVVGRANWPSSLSLSRAVLDGASAFGATCHDHGLLTTPQLHYILACYNGGDIKVDEEHYYQNYASAFKALLNVVSLCKLNPVTSPVTVDCANGVGAAKLTKLAERIGANIIDIVVYNDGQSGKLNENCGADYVKVQQRAPAGLNMEPFHRYASFDGDADRLIYYTLDSDCNFILLDGDKIAALFATYIRDNLKKASINLRLGIIQTAYANGNSTNFLINQQNIEIACTPTGVKYLHEKALTFDIGVYFEANGHGTITVNQECKNKISAAAFDPNKSAEERFAAKKLKLFLDIINQTVGDAMCDLLAVEAILQDKNWSVKEWYRIYTELPNRQAKVQVADRRIIETGDAERKVILPSMLQPAIDELVRKYPSGRSFVRPSGTEDVVRVYAEANTQENADDLAQQVSLAVYNIGGGVGKKPLF</sequence>
<feature type="binding site" evidence="16">
    <location>
        <begin position="361"/>
        <end position="363"/>
    </location>
    <ligand>
        <name>substrate</name>
    </ligand>
</feature>
<dbReference type="Pfam" id="PF02878">
    <property type="entry name" value="PGM_PMM_I"/>
    <property type="match status" value="1"/>
</dbReference>
<dbReference type="InterPro" id="IPR005843">
    <property type="entry name" value="A-D-PHexomutase_C"/>
</dbReference>
<dbReference type="Proteomes" id="UP000007875">
    <property type="component" value="Unassembled WGS sequence"/>
</dbReference>
<dbReference type="OMA" id="WEAYATK"/>
<dbReference type="InterPro" id="IPR005844">
    <property type="entry name" value="A-D-PHexomutase_a/b/a-I"/>
</dbReference>
<evidence type="ECO:0000259" key="20">
    <source>
        <dbReference type="Pfam" id="PF21404"/>
    </source>
</evidence>
<dbReference type="GeneTree" id="ENSGT00390000000509"/>
<dbReference type="InterPro" id="IPR036900">
    <property type="entry name" value="A-D-PHexomutase_C_sf"/>
</dbReference>
<dbReference type="PANTHER" id="PTHR45955:SF1">
    <property type="entry name" value="PHOSPHOACETYLGLUCOSAMINE MUTASE"/>
    <property type="match status" value="1"/>
</dbReference>
<dbReference type="Pfam" id="PF00408">
    <property type="entry name" value="PGM_PMM_IV"/>
    <property type="match status" value="1"/>
</dbReference>
<evidence type="ECO:0000313" key="22">
    <source>
        <dbReference type="Ensembl" id="ENSCSAVP00000004009.1"/>
    </source>
</evidence>
<dbReference type="InterPro" id="IPR016066">
    <property type="entry name" value="A-D-PHexomutase_CS"/>
</dbReference>
<dbReference type="InterPro" id="IPR049023">
    <property type="entry name" value="AMG1_II"/>
</dbReference>
<feature type="domain" description="Phosphoacetylglucosamine mutase AMG1" evidence="21">
    <location>
        <begin position="167"/>
        <end position="273"/>
    </location>
</feature>
<reference evidence="23" key="1">
    <citation type="submission" date="2003-08" db="EMBL/GenBank/DDBJ databases">
        <authorList>
            <person name="Birren B."/>
            <person name="Nusbaum C."/>
            <person name="Abebe A."/>
            <person name="Abouelleil A."/>
            <person name="Adekoya E."/>
            <person name="Ait-zahra M."/>
            <person name="Allen N."/>
            <person name="Allen T."/>
            <person name="An P."/>
            <person name="Anderson M."/>
            <person name="Anderson S."/>
            <person name="Arachchi H."/>
            <person name="Armbruster J."/>
            <person name="Bachantsang P."/>
            <person name="Baldwin J."/>
            <person name="Barry A."/>
            <person name="Bayul T."/>
            <person name="Blitshsteyn B."/>
            <person name="Bloom T."/>
            <person name="Blye J."/>
            <person name="Boguslavskiy L."/>
            <person name="Borowsky M."/>
            <person name="Boukhgalter B."/>
            <person name="Brunache A."/>
            <person name="Butler J."/>
            <person name="Calixte N."/>
            <person name="Calvo S."/>
            <person name="Camarata J."/>
            <person name="Campo K."/>
            <person name="Chang J."/>
            <person name="Cheshatsang Y."/>
            <person name="Citroen M."/>
            <person name="Collymore A."/>
            <person name="Considine T."/>
            <person name="Cook A."/>
            <person name="Cooke P."/>
            <person name="Corum B."/>
            <person name="Cuomo C."/>
            <person name="David R."/>
            <person name="Dawoe T."/>
            <person name="Degray S."/>
            <person name="Dodge S."/>
            <person name="Dooley K."/>
            <person name="Dorje P."/>
            <person name="Dorjee K."/>
            <person name="Dorris L."/>
            <person name="Duffey N."/>
            <person name="Dupes A."/>
            <person name="Elkins T."/>
            <person name="Engels R."/>
            <person name="Erickson J."/>
            <person name="Farina A."/>
            <person name="Faro S."/>
            <person name="Ferreira P."/>
            <person name="Fischer H."/>
            <person name="Fitzgerald M."/>
            <person name="Foley K."/>
            <person name="Gage D."/>
            <person name="Galagan J."/>
            <person name="Gearin G."/>
            <person name="Gnerre S."/>
            <person name="Gnirke A."/>
            <person name="Goyette A."/>
            <person name="Graham J."/>
            <person name="Grandbois E."/>
            <person name="Gyaltsen K."/>
            <person name="Hafez N."/>
            <person name="Hagopian D."/>
            <person name="Hagos B."/>
            <person name="Hall J."/>
            <person name="Hatcher B."/>
            <person name="Heller A."/>
            <person name="Higgins H."/>
            <person name="Honan T."/>
            <person name="Horn A."/>
            <person name="Houde N."/>
            <person name="Hughes L."/>
            <person name="Hulme W."/>
            <person name="Husby E."/>
            <person name="Iliev I."/>
            <person name="Jaffe D."/>
            <person name="Jones C."/>
            <person name="Kamal M."/>
            <person name="Kamat A."/>
            <person name="Kamvysselis M."/>
            <person name="Karlsson E."/>
            <person name="Kells C."/>
            <person name="Kieu A."/>
            <person name="Kisner P."/>
            <person name="Kodira C."/>
            <person name="Kulbokas E."/>
            <person name="Labutti K."/>
            <person name="Lama D."/>
            <person name="Landers T."/>
            <person name="Leger J."/>
            <person name="Levine S."/>
            <person name="Lewis D."/>
            <person name="Lewis T."/>
            <person name="Lindblad-toh K."/>
            <person name="Liu X."/>
            <person name="Lokyitsang T."/>
            <person name="Lokyitsang Y."/>
            <person name="Lucien O."/>
            <person name="Lui A."/>
            <person name="Ma L.J."/>
            <person name="Mabbitt R."/>
            <person name="Macdonald J."/>
            <person name="Maclean C."/>
            <person name="Major J."/>
            <person name="Manning J."/>
            <person name="Marabella R."/>
            <person name="Maru K."/>
            <person name="Matthews C."/>
            <person name="Mauceli E."/>
            <person name="Mccarthy M."/>
            <person name="Mcdonough S."/>
            <person name="Mcghee T."/>
            <person name="Meldrim J."/>
            <person name="Meneus L."/>
            <person name="Mesirov J."/>
            <person name="Mihalev A."/>
            <person name="Mihova T."/>
            <person name="Mikkelsen T."/>
            <person name="Mlenga V."/>
            <person name="Moru K."/>
            <person name="Mozes J."/>
            <person name="Mulrain L."/>
            <person name="Munson G."/>
            <person name="Naylor J."/>
            <person name="Newes C."/>
            <person name="Nguyen C."/>
            <person name="Nguyen N."/>
            <person name="Nguyen T."/>
            <person name="Nicol R."/>
            <person name="Nielsen C."/>
            <person name="Nizzari M."/>
            <person name="Norbu C."/>
            <person name="Norbu N."/>
            <person name="O'donnell P."/>
            <person name="Okoawo O."/>
            <person name="O'leary S."/>
            <person name="Omotosho B."/>
            <person name="O'neill K."/>
            <person name="Osman S."/>
            <person name="Parker S."/>
            <person name="Perrin D."/>
            <person name="Phunkhang P."/>
            <person name="Piqani B."/>
            <person name="Purcell S."/>
            <person name="Rachupka T."/>
            <person name="Ramasamy U."/>
            <person name="Rameau R."/>
            <person name="Ray V."/>
            <person name="Raymond C."/>
            <person name="Retta R."/>
            <person name="Richardson S."/>
            <person name="Rise C."/>
            <person name="Rodriguez J."/>
            <person name="Rogers J."/>
            <person name="Rogov P."/>
            <person name="Rutman M."/>
            <person name="Schupbach R."/>
            <person name="Seaman C."/>
            <person name="Settipalli S."/>
            <person name="Sharpe T."/>
            <person name="Sheridan J."/>
            <person name="Sherpa N."/>
            <person name="Shi J."/>
            <person name="Smirnov S."/>
            <person name="Smith C."/>
            <person name="Sougnez C."/>
            <person name="Spencer B."/>
            <person name="Stalker J."/>
            <person name="Stange-thomann N."/>
            <person name="Stavropoulos S."/>
            <person name="Stetson K."/>
            <person name="Stone C."/>
            <person name="Stone S."/>
            <person name="Stubbs M."/>
            <person name="Talamas J."/>
            <person name="Tchuinga P."/>
            <person name="Tenzing P."/>
            <person name="Tesfaye S."/>
            <person name="Theodore J."/>
            <person name="Thoulutsang Y."/>
            <person name="Topham K."/>
            <person name="Towey S."/>
            <person name="Tsamla T."/>
            <person name="Tsomo N."/>
            <person name="Vallee D."/>
            <person name="Vassiliev H."/>
            <person name="Venkataraman V."/>
            <person name="Vinson J."/>
            <person name="Vo A."/>
            <person name="Wade C."/>
            <person name="Wang S."/>
            <person name="Wangchuk T."/>
            <person name="Wangdi T."/>
            <person name="Whittaker C."/>
            <person name="Wilkinson J."/>
            <person name="Wu Y."/>
            <person name="Wyman D."/>
            <person name="Yadav S."/>
            <person name="Yang S."/>
            <person name="Yang X."/>
            <person name="Yeager S."/>
            <person name="Yee E."/>
            <person name="Young G."/>
            <person name="Zainoun J."/>
            <person name="Zembeck L."/>
            <person name="Zimmer A."/>
            <person name="Zody M."/>
            <person name="Lander E."/>
        </authorList>
    </citation>
    <scope>NUCLEOTIDE SEQUENCE [LARGE SCALE GENOMIC DNA]</scope>
</reference>
<dbReference type="SUPFAM" id="SSF55957">
    <property type="entry name" value="Phosphoglucomutase, C-terminal domain"/>
    <property type="match status" value="1"/>
</dbReference>
<evidence type="ECO:0000259" key="18">
    <source>
        <dbReference type="Pfam" id="PF00408"/>
    </source>
</evidence>
<dbReference type="InParanoid" id="H2YFB1"/>
<dbReference type="GO" id="GO:0006048">
    <property type="term" value="P:UDP-N-acetylglucosamine biosynthetic process"/>
    <property type="evidence" value="ECO:0007669"/>
    <property type="project" value="UniProtKB-UniRule"/>
</dbReference>
<dbReference type="PIRSF" id="PIRSF016408">
    <property type="entry name" value="PAGM"/>
    <property type="match status" value="1"/>
</dbReference>
<evidence type="ECO:0000256" key="14">
    <source>
        <dbReference type="PIRNR" id="PIRNR016408"/>
    </source>
</evidence>